<evidence type="ECO:0000313" key="2">
    <source>
        <dbReference type="Proteomes" id="UP000583454"/>
    </source>
</evidence>
<reference evidence="1 2" key="1">
    <citation type="submission" date="2020-08" db="EMBL/GenBank/DDBJ databases">
        <title>Genomic Encyclopedia of Type Strains, Phase IV (KMG-IV): sequencing the most valuable type-strain genomes for metagenomic binning, comparative biology and taxonomic classification.</title>
        <authorList>
            <person name="Goeker M."/>
        </authorList>
    </citation>
    <scope>NUCLEOTIDE SEQUENCE [LARGE SCALE GENOMIC DNA]</scope>
    <source>
        <strain evidence="1 2">DSM 2163</strain>
    </source>
</reference>
<evidence type="ECO:0000313" key="1">
    <source>
        <dbReference type="EMBL" id="MBB5756186.1"/>
    </source>
</evidence>
<organism evidence="1 2">
    <name type="scientific">Methylorubrum rhodinum</name>
    <dbReference type="NCBI Taxonomy" id="29428"/>
    <lineage>
        <taxon>Bacteria</taxon>
        <taxon>Pseudomonadati</taxon>
        <taxon>Pseudomonadota</taxon>
        <taxon>Alphaproteobacteria</taxon>
        <taxon>Hyphomicrobiales</taxon>
        <taxon>Methylobacteriaceae</taxon>
        <taxon>Methylorubrum</taxon>
    </lineage>
</organism>
<dbReference type="EMBL" id="JACHOP010000002">
    <property type="protein sequence ID" value="MBB5756186.1"/>
    <property type="molecule type" value="Genomic_DNA"/>
</dbReference>
<dbReference type="Proteomes" id="UP000583454">
    <property type="component" value="Unassembled WGS sequence"/>
</dbReference>
<dbReference type="AlphaFoldDB" id="A0A840ZF12"/>
<proteinExistence type="predicted"/>
<protein>
    <submittedName>
        <fullName evidence="1">Uncharacterized protein</fullName>
    </submittedName>
</protein>
<sequence length="75" mass="7908">MSDNVLLYGEAGAWAVHERLRFGGTPAVPVDDRRDIAARPDVGVGVEGAITDRLFDPDRDAVRLTPIAAAAPPVA</sequence>
<keyword evidence="2" id="KW-1185">Reference proteome</keyword>
<dbReference type="RefSeq" id="WP_183565434.1">
    <property type="nucleotide sequence ID" value="NZ_JACHOP010000002.1"/>
</dbReference>
<name>A0A840ZF12_9HYPH</name>
<gene>
    <name evidence="1" type="ORF">HNR00_000882</name>
</gene>
<accession>A0A840ZF12</accession>
<comment type="caution">
    <text evidence="1">The sequence shown here is derived from an EMBL/GenBank/DDBJ whole genome shotgun (WGS) entry which is preliminary data.</text>
</comment>